<dbReference type="GO" id="GO:0055120">
    <property type="term" value="C:striated muscle dense body"/>
    <property type="evidence" value="ECO:0007669"/>
    <property type="project" value="TreeGrafter"/>
</dbReference>
<dbReference type="InterPro" id="IPR002591">
    <property type="entry name" value="Phosphodiest/P_Trfase"/>
</dbReference>
<dbReference type="InterPro" id="IPR020821">
    <property type="entry name" value="ENPP1-3/EXOG-like_nuc-like"/>
</dbReference>
<dbReference type="Gene3D" id="3.40.570.10">
    <property type="entry name" value="Extracellular Endonuclease, subunit A"/>
    <property type="match status" value="1"/>
</dbReference>
<dbReference type="Gene3D" id="3.40.720.10">
    <property type="entry name" value="Alkaline Phosphatase, subunit A"/>
    <property type="match status" value="1"/>
</dbReference>
<dbReference type="GO" id="GO:0003676">
    <property type="term" value="F:nucleic acid binding"/>
    <property type="evidence" value="ECO:0007669"/>
    <property type="project" value="InterPro"/>
</dbReference>
<dbReference type="GO" id="GO:0046872">
    <property type="term" value="F:metal ion binding"/>
    <property type="evidence" value="ECO:0007669"/>
    <property type="project" value="InterPro"/>
</dbReference>
<dbReference type="WBParaSite" id="EEL_0000237901-mRNA-1">
    <property type="protein sequence ID" value="EEL_0000237901-mRNA-1"/>
    <property type="gene ID" value="EEL_0000237901"/>
</dbReference>
<dbReference type="GO" id="GO:0016787">
    <property type="term" value="F:hydrolase activity"/>
    <property type="evidence" value="ECO:0007669"/>
    <property type="project" value="UniProtKB-KW"/>
</dbReference>
<evidence type="ECO:0000256" key="1">
    <source>
        <dbReference type="ARBA" id="ARBA00022801"/>
    </source>
</evidence>
<protein>
    <submittedName>
        <fullName evidence="5">NUC domain-containing protein</fullName>
    </submittedName>
</protein>
<evidence type="ECO:0000313" key="4">
    <source>
        <dbReference type="Proteomes" id="UP000050640"/>
    </source>
</evidence>
<name>A0A0R3RLM0_9BILA</name>
<keyword evidence="2" id="KW-0325">Glycoprotein</keyword>
<evidence type="ECO:0000259" key="3">
    <source>
        <dbReference type="SMART" id="SM00477"/>
    </source>
</evidence>
<dbReference type="SUPFAM" id="SSF53649">
    <property type="entry name" value="Alkaline phosphatase-like"/>
    <property type="match status" value="1"/>
</dbReference>
<dbReference type="Pfam" id="PF01663">
    <property type="entry name" value="Phosphodiest"/>
    <property type="match status" value="1"/>
</dbReference>
<keyword evidence="4" id="KW-1185">Reference proteome</keyword>
<dbReference type="GO" id="GO:0016529">
    <property type="term" value="C:sarcoplasmic reticulum"/>
    <property type="evidence" value="ECO:0007669"/>
    <property type="project" value="TreeGrafter"/>
</dbReference>
<feature type="domain" description="ENPP1-3/EXOG-like endonuclease/phosphodiesterase" evidence="3">
    <location>
        <begin position="213"/>
        <end position="406"/>
    </location>
</feature>
<reference evidence="5" key="1">
    <citation type="submission" date="2017-02" db="UniProtKB">
        <authorList>
            <consortium name="WormBaseParasite"/>
        </authorList>
    </citation>
    <scope>IDENTIFICATION</scope>
</reference>
<dbReference type="PANTHER" id="PTHR10151">
    <property type="entry name" value="ECTONUCLEOTIDE PYROPHOSPHATASE/PHOSPHODIESTERASE"/>
    <property type="match status" value="1"/>
</dbReference>
<sequence length="433" mass="49822">MQRINHRQYLDQLIDTENILFADGVIGQIYFPNETDATLQNKIMETMEKLKCDNNEYYRIYDKRRLPERYHFSRSNRIGDIILDGQLGTIFYENHAADYNKTHDHGYDFLEEPMRTIFYAYGPNIARGLVLQPFQNIELFNLMIALLNVDSNLSSPPNNGTEGRLNNVLVGISINKPHRLQPLKECKSDNSESDKSCLFGLSLLISGNDELCYLSNCSSTLQSASIRRSDSTFPIALIERINSDFFPAQSQQENESAHLIRTSLSVKGTNDLQVDLHRDFVKGHFTDLEKVTSDYVKLYSEVVVISGPIYADSSRTASELRLQRNTTPSHIFRVIFRCKDSFWLTDEFQCENIKSLDALAFILPNVPGEYNCLDSLPYLTANTARLRDIELLTGLEFLPTSWIPEAELYDDEFSINSRTMMPEELWLEKELKR</sequence>
<accession>A0A0R3RLM0</accession>
<dbReference type="PANTHER" id="PTHR10151:SF114">
    <property type="entry name" value="ECTONUCLEOTIDE PYROPHOSPHATASE_PHOSPHODIESTERASE C27A7.3"/>
    <property type="match status" value="1"/>
</dbReference>
<dbReference type="SMART" id="SM00477">
    <property type="entry name" value="NUC"/>
    <property type="match status" value="1"/>
</dbReference>
<dbReference type="Proteomes" id="UP000050640">
    <property type="component" value="Unplaced"/>
</dbReference>
<evidence type="ECO:0000256" key="2">
    <source>
        <dbReference type="ARBA" id="ARBA00023180"/>
    </source>
</evidence>
<dbReference type="InterPro" id="IPR044925">
    <property type="entry name" value="His-Me_finger_sf"/>
</dbReference>
<dbReference type="InterPro" id="IPR044929">
    <property type="entry name" value="DNA/RNA_non-sp_Endonuclease_sf"/>
</dbReference>
<keyword evidence="1" id="KW-0378">Hydrolase</keyword>
<dbReference type="AlphaFoldDB" id="A0A0R3RLM0"/>
<dbReference type="STRING" id="1147741.A0A0R3RLM0"/>
<dbReference type="GO" id="GO:0031674">
    <property type="term" value="C:I band"/>
    <property type="evidence" value="ECO:0007669"/>
    <property type="project" value="TreeGrafter"/>
</dbReference>
<proteinExistence type="predicted"/>
<dbReference type="SUPFAM" id="SSF54060">
    <property type="entry name" value="His-Me finger endonucleases"/>
    <property type="match status" value="1"/>
</dbReference>
<organism evidence="4 5">
    <name type="scientific">Elaeophora elaphi</name>
    <dbReference type="NCBI Taxonomy" id="1147741"/>
    <lineage>
        <taxon>Eukaryota</taxon>
        <taxon>Metazoa</taxon>
        <taxon>Ecdysozoa</taxon>
        <taxon>Nematoda</taxon>
        <taxon>Chromadorea</taxon>
        <taxon>Rhabditida</taxon>
        <taxon>Spirurina</taxon>
        <taxon>Spiruromorpha</taxon>
        <taxon>Filarioidea</taxon>
        <taxon>Onchocercidae</taxon>
        <taxon>Elaeophora</taxon>
    </lineage>
</organism>
<evidence type="ECO:0000313" key="5">
    <source>
        <dbReference type="WBParaSite" id="EEL_0000237901-mRNA-1"/>
    </source>
</evidence>
<dbReference type="InterPro" id="IPR017850">
    <property type="entry name" value="Alkaline_phosphatase_core_sf"/>
</dbReference>